<keyword evidence="1" id="KW-0812">Transmembrane</keyword>
<evidence type="ECO:0000313" key="3">
    <source>
        <dbReference type="EMBL" id="SOU89269.1"/>
    </source>
</evidence>
<sequence>MTFFTLIGWLGTILYIISYLFLSLEKLSSRKKTYHFLNVLGACCLIVNAMPNKDYPNMVVNFFWGLIALFTIIKIHHRAN</sequence>
<feature type="transmembrane region" description="Helical" evidence="1">
    <location>
        <begin position="6"/>
        <end position="22"/>
    </location>
</feature>
<dbReference type="InterPro" id="IPR058058">
    <property type="entry name" value="CBU_0592-like"/>
</dbReference>
<dbReference type="EMBL" id="OENE01000025">
    <property type="protein sequence ID" value="SOU89269.1"/>
    <property type="molecule type" value="Genomic_DNA"/>
</dbReference>
<feature type="domain" description="CBU-0592-like" evidence="2">
    <location>
        <begin position="5"/>
        <end position="76"/>
    </location>
</feature>
<reference evidence="3 4" key="1">
    <citation type="submission" date="2017-11" db="EMBL/GenBank/DDBJ databases">
        <authorList>
            <person name="Duchaud E."/>
        </authorList>
    </citation>
    <scope>NUCLEOTIDE SEQUENCE [LARGE SCALE GENOMIC DNA]</scope>
    <source>
        <strain evidence="3 4">TNO010</strain>
    </source>
</reference>
<dbReference type="Pfam" id="PF26604">
    <property type="entry name" value="CBU_0592"/>
    <property type="match status" value="1"/>
</dbReference>
<dbReference type="AlphaFoldDB" id="A0A2I2M9P5"/>
<dbReference type="GeneID" id="79923567"/>
<keyword evidence="1" id="KW-1133">Transmembrane helix</keyword>
<dbReference type="Proteomes" id="UP000490060">
    <property type="component" value="Unassembled WGS sequence"/>
</dbReference>
<name>A0A2I2M9P5_9FLAO</name>
<feature type="transmembrane region" description="Helical" evidence="1">
    <location>
        <begin position="57"/>
        <end position="75"/>
    </location>
</feature>
<dbReference type="NCBIfam" id="NF047864">
    <property type="entry name" value="CBU_0592_membra"/>
    <property type="match status" value="1"/>
</dbReference>
<evidence type="ECO:0000256" key="1">
    <source>
        <dbReference type="SAM" id="Phobius"/>
    </source>
</evidence>
<dbReference type="RefSeq" id="WP_101954966.1">
    <property type="nucleotide sequence ID" value="NZ_JAFMUH010000004.1"/>
</dbReference>
<evidence type="ECO:0000313" key="4">
    <source>
        <dbReference type="Proteomes" id="UP000490060"/>
    </source>
</evidence>
<keyword evidence="1" id="KW-0472">Membrane</keyword>
<evidence type="ECO:0000259" key="2">
    <source>
        <dbReference type="Pfam" id="PF26604"/>
    </source>
</evidence>
<proteinExistence type="predicted"/>
<protein>
    <recommendedName>
        <fullName evidence="2">CBU-0592-like domain-containing protein</fullName>
    </recommendedName>
</protein>
<feature type="transmembrane region" description="Helical" evidence="1">
    <location>
        <begin position="34"/>
        <end position="51"/>
    </location>
</feature>
<organism evidence="3 4">
    <name type="scientific">Tenacibaculum finnmarkense genomovar ulcerans</name>
    <dbReference type="NCBI Taxonomy" id="2781388"/>
    <lineage>
        <taxon>Bacteria</taxon>
        <taxon>Pseudomonadati</taxon>
        <taxon>Bacteroidota</taxon>
        <taxon>Flavobacteriia</taxon>
        <taxon>Flavobacteriales</taxon>
        <taxon>Flavobacteriaceae</taxon>
        <taxon>Tenacibaculum</taxon>
        <taxon>Tenacibaculum finnmarkense</taxon>
    </lineage>
</organism>
<accession>A0A2I2M9P5</accession>
<gene>
    <name evidence="3" type="ORF">TNO010_310125</name>
</gene>